<dbReference type="OrthoDB" id="5853802at2759"/>
<feature type="transmembrane region" description="Helical" evidence="1">
    <location>
        <begin position="40"/>
        <end position="59"/>
    </location>
</feature>
<evidence type="ECO:0000313" key="2">
    <source>
        <dbReference type="EMBL" id="EYB82501.1"/>
    </source>
</evidence>
<comment type="caution">
    <text evidence="2">The sequence shown here is derived from an EMBL/GenBank/DDBJ whole genome shotgun (WGS) entry which is preliminary data.</text>
</comment>
<evidence type="ECO:0000313" key="3">
    <source>
        <dbReference type="Proteomes" id="UP000024635"/>
    </source>
</evidence>
<protein>
    <recommendedName>
        <fullName evidence="4">7TM GPCR serpentine receptor class x (Srx) domain-containing protein</fullName>
    </recommendedName>
</protein>
<gene>
    <name evidence="2" type="primary">Acey_s0358.g3404</name>
    <name evidence="2" type="ORF">Y032_0358g3404</name>
</gene>
<proteinExistence type="predicted"/>
<dbReference type="PANTHER" id="PTHR23021:SF11">
    <property type="entry name" value="SERPENTINE RECEPTOR, CLASS T"/>
    <property type="match status" value="1"/>
</dbReference>
<reference evidence="3" key="1">
    <citation type="journal article" date="2015" name="Nat. Genet.">
        <title>The genome and transcriptome of the zoonotic hookworm Ancylostoma ceylanicum identify infection-specific gene families.</title>
        <authorList>
            <person name="Schwarz E.M."/>
            <person name="Hu Y."/>
            <person name="Antoshechkin I."/>
            <person name="Miller M.M."/>
            <person name="Sternberg P.W."/>
            <person name="Aroian R.V."/>
        </authorList>
    </citation>
    <scope>NUCLEOTIDE SEQUENCE</scope>
    <source>
        <strain evidence="3">HY135</strain>
    </source>
</reference>
<feature type="transmembrane region" description="Helical" evidence="1">
    <location>
        <begin position="105"/>
        <end position="128"/>
    </location>
</feature>
<dbReference type="Proteomes" id="UP000024635">
    <property type="component" value="Unassembled WGS sequence"/>
</dbReference>
<sequence length="168" mass="18713">MASAVDCEHSSVSELGLLKTNNVSNAVKGYHNIPHTINNTVVIASLLLFYPSICGIMAYRKLKEKSSNIDTMTKQIMAQSMVICGCHIVGCFLYVYTQYFPVPNIFTVIGNLAWIGNHGLPGIVYISLSKTIRKKVLVLVGIKKKHKVFTVKSFTVNEHHRNRTDTNT</sequence>
<dbReference type="SUPFAM" id="SSF81321">
    <property type="entry name" value="Family A G protein-coupled receptor-like"/>
    <property type="match status" value="1"/>
</dbReference>
<dbReference type="PANTHER" id="PTHR23021">
    <property type="entry name" value="SERPENTINE RECEPTOR, CLASS T"/>
    <property type="match status" value="1"/>
</dbReference>
<dbReference type="Pfam" id="PF10321">
    <property type="entry name" value="7TM_GPCR_Srt"/>
    <property type="match status" value="1"/>
</dbReference>
<keyword evidence="1" id="KW-1133">Transmembrane helix</keyword>
<evidence type="ECO:0008006" key="4">
    <source>
        <dbReference type="Google" id="ProtNLM"/>
    </source>
</evidence>
<feature type="transmembrane region" description="Helical" evidence="1">
    <location>
        <begin position="80"/>
        <end position="99"/>
    </location>
</feature>
<name>A0A016RW15_9BILA</name>
<evidence type="ECO:0000256" key="1">
    <source>
        <dbReference type="SAM" id="Phobius"/>
    </source>
</evidence>
<dbReference type="AlphaFoldDB" id="A0A016RW15"/>
<organism evidence="2 3">
    <name type="scientific">Ancylostoma ceylanicum</name>
    <dbReference type="NCBI Taxonomy" id="53326"/>
    <lineage>
        <taxon>Eukaryota</taxon>
        <taxon>Metazoa</taxon>
        <taxon>Ecdysozoa</taxon>
        <taxon>Nematoda</taxon>
        <taxon>Chromadorea</taxon>
        <taxon>Rhabditida</taxon>
        <taxon>Rhabditina</taxon>
        <taxon>Rhabditomorpha</taxon>
        <taxon>Strongyloidea</taxon>
        <taxon>Ancylostomatidae</taxon>
        <taxon>Ancylostomatinae</taxon>
        <taxon>Ancylostoma</taxon>
    </lineage>
</organism>
<keyword evidence="3" id="KW-1185">Reference proteome</keyword>
<keyword evidence="1" id="KW-0472">Membrane</keyword>
<dbReference type="EMBL" id="JARK01001694">
    <property type="protein sequence ID" value="EYB82501.1"/>
    <property type="molecule type" value="Genomic_DNA"/>
</dbReference>
<keyword evidence="1" id="KW-0812">Transmembrane</keyword>
<accession>A0A016RW15</accession>
<dbReference type="InterPro" id="IPR019425">
    <property type="entry name" value="7TM_GPCR_serpentine_rcpt_Srt"/>
</dbReference>